<gene>
    <name evidence="6" type="ORF">GSMUA_275040.1</name>
</gene>
<protein>
    <submittedName>
        <fullName evidence="6">(wild Malaysian banana) hypothetical protein</fullName>
    </submittedName>
</protein>
<feature type="transmembrane region" description="Helical" evidence="4">
    <location>
        <begin position="15"/>
        <end position="33"/>
    </location>
</feature>
<dbReference type="Proteomes" id="UP000012960">
    <property type="component" value="Unplaced"/>
</dbReference>
<dbReference type="EMBL" id="HG996470">
    <property type="protein sequence ID" value="CAG1839327.1"/>
    <property type="molecule type" value="Genomic_DNA"/>
</dbReference>
<dbReference type="Pfam" id="PF14215">
    <property type="entry name" value="bHLH-MYC_N"/>
    <property type="match status" value="1"/>
</dbReference>
<evidence type="ECO:0000259" key="5">
    <source>
        <dbReference type="Pfam" id="PF14215"/>
    </source>
</evidence>
<organism evidence="7 8">
    <name type="scientific">Musa acuminata subsp. malaccensis</name>
    <name type="common">Wild banana</name>
    <name type="synonym">Musa malaccensis</name>
    <dbReference type="NCBI Taxonomy" id="214687"/>
    <lineage>
        <taxon>Eukaryota</taxon>
        <taxon>Viridiplantae</taxon>
        <taxon>Streptophyta</taxon>
        <taxon>Embryophyta</taxon>
        <taxon>Tracheophyta</taxon>
        <taxon>Spermatophyta</taxon>
        <taxon>Magnoliopsida</taxon>
        <taxon>Liliopsida</taxon>
        <taxon>Zingiberales</taxon>
        <taxon>Musaceae</taxon>
        <taxon>Musa</taxon>
    </lineage>
</organism>
<keyword evidence="8" id="KW-1185">Reference proteome</keyword>
<dbReference type="PANTHER" id="PTHR46266:SF3">
    <property type="entry name" value="TRANSCRIPTION FACTOR EGL1"/>
    <property type="match status" value="1"/>
</dbReference>
<dbReference type="AlphaFoldDB" id="A0A804J7K5"/>
<dbReference type="Gramene" id="Ma05_t23020.1">
    <property type="protein sequence ID" value="Ma05_p23020.1"/>
    <property type="gene ID" value="Ma05_g23020"/>
</dbReference>
<reference evidence="7" key="2">
    <citation type="submission" date="2021-05" db="UniProtKB">
        <authorList>
            <consortium name="EnsemblPlants"/>
        </authorList>
    </citation>
    <scope>IDENTIFICATION</scope>
    <source>
        <strain evidence="7">subsp. malaccensis</strain>
    </source>
</reference>
<dbReference type="InterPro" id="IPR025610">
    <property type="entry name" value="MYC/MYB_N"/>
</dbReference>
<evidence type="ECO:0000256" key="4">
    <source>
        <dbReference type="SAM" id="Phobius"/>
    </source>
</evidence>
<keyword evidence="3" id="KW-0804">Transcription</keyword>
<keyword evidence="4" id="KW-0472">Membrane</keyword>
<keyword evidence="4" id="KW-0812">Transmembrane</keyword>
<evidence type="ECO:0000313" key="7">
    <source>
        <dbReference type="EnsemblPlants" id="Ma05_p23020.1"/>
    </source>
</evidence>
<dbReference type="PANTHER" id="PTHR46266">
    <property type="entry name" value="TRANSCRIPTION FACTOR TT8"/>
    <property type="match status" value="1"/>
</dbReference>
<evidence type="ECO:0000256" key="1">
    <source>
        <dbReference type="ARBA" id="ARBA00023015"/>
    </source>
</evidence>
<reference evidence="6" key="1">
    <citation type="submission" date="2021-03" db="EMBL/GenBank/DDBJ databases">
        <authorList>
            <consortium name="Genoscope - CEA"/>
            <person name="William W."/>
        </authorList>
    </citation>
    <scope>NUCLEOTIDE SEQUENCE</scope>
    <source>
        <strain evidence="6">Doubled-haploid Pahang</strain>
    </source>
</reference>
<keyword evidence="1" id="KW-0805">Transcription regulation</keyword>
<keyword evidence="4" id="KW-1133">Transmembrane helix</keyword>
<accession>A0A804J7K5</accession>
<proteinExistence type="predicted"/>
<evidence type="ECO:0000313" key="8">
    <source>
        <dbReference type="Proteomes" id="UP000012960"/>
    </source>
</evidence>
<evidence type="ECO:0000256" key="3">
    <source>
        <dbReference type="ARBA" id="ARBA00023163"/>
    </source>
</evidence>
<sequence length="90" mass="9988">MALNIFHLDNLNSNISYLILTHVSFLLFFRLPGKAFADNQHIWLNGSQFANCKMFSRSLLAKSASIQTVVCIPIMDGVLELGTTDLVSSI</sequence>
<feature type="domain" description="Transcription factor MYC/MYB N-terminal" evidence="5">
    <location>
        <begin position="13"/>
        <end position="88"/>
    </location>
</feature>
<keyword evidence="2" id="KW-0010">Activator</keyword>
<evidence type="ECO:0000256" key="2">
    <source>
        <dbReference type="ARBA" id="ARBA00023159"/>
    </source>
</evidence>
<evidence type="ECO:0000313" key="6">
    <source>
        <dbReference type="EMBL" id="CAG1839327.1"/>
    </source>
</evidence>
<dbReference type="InParanoid" id="A0A804J7K5"/>
<dbReference type="EnsemblPlants" id="Ma05_t23020.1">
    <property type="protein sequence ID" value="Ma05_p23020.1"/>
    <property type="gene ID" value="Ma05_g23020"/>
</dbReference>
<name>A0A804J7K5_MUSAM</name>